<name>A0ABR8AM85_9CYAN</name>
<sequence length="51" mass="5937">MREMTFKPLTEADRQRNQYLDKINHAPYPTIFLMAMGVFVLFTISVLIGAF</sequence>
<reference evidence="2 3" key="1">
    <citation type="journal article" date="2020" name="ISME J.">
        <title>Comparative genomics reveals insights into cyanobacterial evolution and habitat adaptation.</title>
        <authorList>
            <person name="Chen M.Y."/>
            <person name="Teng W.K."/>
            <person name="Zhao L."/>
            <person name="Hu C.X."/>
            <person name="Zhou Y.K."/>
            <person name="Han B.P."/>
            <person name="Song L.R."/>
            <person name="Shu W.S."/>
        </authorList>
    </citation>
    <scope>NUCLEOTIDE SEQUENCE [LARGE SCALE GENOMIC DNA]</scope>
    <source>
        <strain evidence="2 3">FACHB-288</strain>
    </source>
</reference>
<keyword evidence="1" id="KW-1133">Transmembrane helix</keyword>
<organism evidence="2 3">
    <name type="scientific">Calothrix parietina FACHB-288</name>
    <dbReference type="NCBI Taxonomy" id="2692896"/>
    <lineage>
        <taxon>Bacteria</taxon>
        <taxon>Bacillati</taxon>
        <taxon>Cyanobacteriota</taxon>
        <taxon>Cyanophyceae</taxon>
        <taxon>Nostocales</taxon>
        <taxon>Calotrichaceae</taxon>
        <taxon>Calothrix</taxon>
    </lineage>
</organism>
<keyword evidence="1" id="KW-0812">Transmembrane</keyword>
<comment type="caution">
    <text evidence="2">The sequence shown here is derived from an EMBL/GenBank/DDBJ whole genome shotgun (WGS) entry which is preliminary data.</text>
</comment>
<keyword evidence="3" id="KW-1185">Reference proteome</keyword>
<dbReference type="Proteomes" id="UP000658514">
    <property type="component" value="Unassembled WGS sequence"/>
</dbReference>
<keyword evidence="1" id="KW-0472">Membrane</keyword>
<feature type="transmembrane region" description="Helical" evidence="1">
    <location>
        <begin position="31"/>
        <end position="50"/>
    </location>
</feature>
<dbReference type="RefSeq" id="WP_190552208.1">
    <property type="nucleotide sequence ID" value="NZ_CAWPNO010000038.1"/>
</dbReference>
<gene>
    <name evidence="2" type="ORF">H6G24_36660</name>
</gene>
<evidence type="ECO:0000313" key="3">
    <source>
        <dbReference type="Proteomes" id="UP000658514"/>
    </source>
</evidence>
<evidence type="ECO:0000256" key="1">
    <source>
        <dbReference type="SAM" id="Phobius"/>
    </source>
</evidence>
<dbReference type="EMBL" id="JACJQH010000132">
    <property type="protein sequence ID" value="MBD2200914.1"/>
    <property type="molecule type" value="Genomic_DNA"/>
</dbReference>
<accession>A0ABR8AM85</accession>
<protein>
    <submittedName>
        <fullName evidence="2">Uncharacterized protein</fullName>
    </submittedName>
</protein>
<proteinExistence type="predicted"/>
<evidence type="ECO:0000313" key="2">
    <source>
        <dbReference type="EMBL" id="MBD2200914.1"/>
    </source>
</evidence>